<keyword evidence="3" id="KW-0964">Secreted</keyword>
<dbReference type="GO" id="GO:0005576">
    <property type="term" value="C:extracellular region"/>
    <property type="evidence" value="ECO:0007669"/>
    <property type="project" value="UniProtKB-SubCell"/>
</dbReference>
<dbReference type="EMBL" id="MUGS01000035">
    <property type="protein sequence ID" value="OXG03973.1"/>
    <property type="molecule type" value="Genomic_DNA"/>
</dbReference>
<dbReference type="RefSeq" id="WP_089480627.1">
    <property type="nucleotide sequence ID" value="NZ_MUGS01000035.1"/>
</dbReference>
<dbReference type="AlphaFoldDB" id="A0A227P370"/>
<feature type="domain" description="Secretion system C-terminal sorting" evidence="10">
    <location>
        <begin position="432"/>
        <end position="502"/>
    </location>
</feature>
<keyword evidence="6" id="KW-0106">Calcium</keyword>
<dbReference type="InterPro" id="IPR052052">
    <property type="entry name" value="Polysaccharide_Lyase_9"/>
</dbReference>
<evidence type="ECO:0000256" key="4">
    <source>
        <dbReference type="ARBA" id="ARBA00022723"/>
    </source>
</evidence>
<organism evidence="12 13">
    <name type="scientific">Flavobacterium araucananum</name>
    <dbReference type="NCBI Taxonomy" id="946678"/>
    <lineage>
        <taxon>Bacteria</taxon>
        <taxon>Pseudomonadati</taxon>
        <taxon>Bacteroidota</taxon>
        <taxon>Flavobacteriia</taxon>
        <taxon>Flavobacteriales</taxon>
        <taxon>Flavobacteriaceae</taxon>
        <taxon>Flavobacterium</taxon>
    </lineage>
</organism>
<reference evidence="12 13" key="1">
    <citation type="submission" date="2016-11" db="EMBL/GenBank/DDBJ databases">
        <title>Whole genomes of Flavobacteriaceae.</title>
        <authorList>
            <person name="Stine C."/>
            <person name="Li C."/>
            <person name="Tadesse D."/>
        </authorList>
    </citation>
    <scope>NUCLEOTIDE SEQUENCE [LARGE SCALE GENOMIC DNA]</scope>
    <source>
        <strain evidence="12 13">DSM 24704</strain>
    </source>
</reference>
<evidence type="ECO:0000259" key="10">
    <source>
        <dbReference type="Pfam" id="PF18962"/>
    </source>
</evidence>
<dbReference type="NCBIfam" id="TIGR04183">
    <property type="entry name" value="Por_Secre_tail"/>
    <property type="match status" value="1"/>
</dbReference>
<evidence type="ECO:0000256" key="1">
    <source>
        <dbReference type="ARBA" id="ARBA00001913"/>
    </source>
</evidence>
<evidence type="ECO:0000313" key="13">
    <source>
        <dbReference type="Proteomes" id="UP000214684"/>
    </source>
</evidence>
<keyword evidence="5 9" id="KW-0732">Signal</keyword>
<keyword evidence="7 12" id="KW-0456">Lyase</keyword>
<dbReference type="Proteomes" id="UP000214684">
    <property type="component" value="Unassembled WGS sequence"/>
</dbReference>
<evidence type="ECO:0000259" key="11">
    <source>
        <dbReference type="Pfam" id="PF22842"/>
    </source>
</evidence>
<comment type="subcellular location">
    <subcellularLocation>
        <location evidence="2">Secreted</location>
    </subcellularLocation>
</comment>
<comment type="caution">
    <text evidence="12">The sequence shown here is derived from an EMBL/GenBank/DDBJ whole genome shotgun (WGS) entry which is preliminary data.</text>
</comment>
<dbReference type="InterPro" id="IPR026444">
    <property type="entry name" value="Secre_tail"/>
</dbReference>
<evidence type="ECO:0000256" key="6">
    <source>
        <dbReference type="ARBA" id="ARBA00022837"/>
    </source>
</evidence>
<dbReference type="Pfam" id="PF22842">
    <property type="entry name" value="Pel9A-like_beta_helix"/>
    <property type="match status" value="1"/>
</dbReference>
<dbReference type="Gene3D" id="2.160.20.10">
    <property type="entry name" value="Single-stranded right-handed beta-helix, Pectin lyase-like"/>
    <property type="match status" value="1"/>
</dbReference>
<evidence type="ECO:0000256" key="3">
    <source>
        <dbReference type="ARBA" id="ARBA00022525"/>
    </source>
</evidence>
<keyword evidence="13" id="KW-1185">Reference proteome</keyword>
<evidence type="ECO:0000256" key="9">
    <source>
        <dbReference type="SAM" id="SignalP"/>
    </source>
</evidence>
<evidence type="ECO:0000256" key="5">
    <source>
        <dbReference type="ARBA" id="ARBA00022729"/>
    </source>
</evidence>
<dbReference type="OrthoDB" id="8660908at2"/>
<sequence>MKKIYFLILFLLVSGSVSATTYYVTPNGNASNSGSSFATAMNFKTALGKAVAGDVVLLQAGTYAIAYTAGAKNTISFTKSGTSANPIKVECVNNGRAIIDFSFPDQEWVQDSYGFSITGSYWSFKGIAITRAGYQGAYVKGSNTTFENCAFYNNRNTGLEINEGGSNTTVRNCDAYRNYDPKKKGSMADGFGPKQTQGPGNKFINCRAWENSDDGYDCFDSTQKVTFENCWAIRNGVDVWNYGGFTGNGNGFKVGGNSVPADNVLTRCVAIGHPKKGFDQNNNTGSITVYNCTGYGNNINFGFGNPVQSGKKHIFKNNISLSGTISISNATQQNNSWNLSVTVNTSDFTSTSTSLSIGARQSNGDLPDNLPFKLVQGSDLIDKGTNVSLSYSGSNPDLGYSESNYSTSKKTNTEIVTESIVDAYSGSTFNYYPNPVKNTLTIELDNEMAKGSVIQLFDLSGKLIIDKTVNGQIQNLNLENLPSGIYIFILTTAGNKIIKRIIKS</sequence>
<dbReference type="InterPro" id="IPR012334">
    <property type="entry name" value="Pectin_lyas_fold"/>
</dbReference>
<dbReference type="InterPro" id="IPR006626">
    <property type="entry name" value="PbH1"/>
</dbReference>
<dbReference type="PANTHER" id="PTHR40088">
    <property type="entry name" value="PECTATE LYASE (EUROFUNG)"/>
    <property type="match status" value="1"/>
</dbReference>
<evidence type="ECO:0000313" key="12">
    <source>
        <dbReference type="EMBL" id="OXG03973.1"/>
    </source>
</evidence>
<accession>A0A227P370</accession>
<keyword evidence="4" id="KW-0479">Metal-binding</keyword>
<dbReference type="SUPFAM" id="SSF51126">
    <property type="entry name" value="Pectin lyase-like"/>
    <property type="match status" value="1"/>
</dbReference>
<dbReference type="InterPro" id="IPR053868">
    <property type="entry name" value="Pel9A-like_beta_helix"/>
</dbReference>
<proteinExistence type="inferred from homology"/>
<feature type="signal peptide" evidence="9">
    <location>
        <begin position="1"/>
        <end position="19"/>
    </location>
</feature>
<evidence type="ECO:0000256" key="7">
    <source>
        <dbReference type="ARBA" id="ARBA00023239"/>
    </source>
</evidence>
<comment type="similarity">
    <text evidence="8">Belongs to the polysaccharide lyase 9 family.</text>
</comment>
<feature type="domain" description="Pel9A-like right handed beta-helix region" evidence="11">
    <location>
        <begin position="19"/>
        <end position="265"/>
    </location>
</feature>
<evidence type="ECO:0000256" key="2">
    <source>
        <dbReference type="ARBA" id="ARBA00004613"/>
    </source>
</evidence>
<dbReference type="PANTHER" id="PTHR40088:SF1">
    <property type="entry name" value="PECTATE LYASE PEL9"/>
    <property type="match status" value="1"/>
</dbReference>
<dbReference type="GO" id="GO:0046872">
    <property type="term" value="F:metal ion binding"/>
    <property type="evidence" value="ECO:0007669"/>
    <property type="project" value="UniProtKB-KW"/>
</dbReference>
<dbReference type="SMART" id="SM00710">
    <property type="entry name" value="PbH1"/>
    <property type="match status" value="5"/>
</dbReference>
<comment type="cofactor">
    <cofactor evidence="1">
        <name>Ca(2+)</name>
        <dbReference type="ChEBI" id="CHEBI:29108"/>
    </cofactor>
</comment>
<name>A0A227P370_9FLAO</name>
<evidence type="ECO:0000256" key="8">
    <source>
        <dbReference type="ARBA" id="ARBA00038263"/>
    </source>
</evidence>
<dbReference type="InterPro" id="IPR011050">
    <property type="entry name" value="Pectin_lyase_fold/virulence"/>
</dbReference>
<gene>
    <name evidence="12" type="ORF">B0A64_16640</name>
</gene>
<dbReference type="Pfam" id="PF18962">
    <property type="entry name" value="Por_Secre_tail"/>
    <property type="match status" value="1"/>
</dbReference>
<dbReference type="GO" id="GO:0016837">
    <property type="term" value="F:carbon-oxygen lyase activity, acting on polysaccharides"/>
    <property type="evidence" value="ECO:0007669"/>
    <property type="project" value="TreeGrafter"/>
</dbReference>
<protein>
    <submittedName>
        <fullName evidence="12">Pectate lyase</fullName>
    </submittedName>
</protein>
<feature type="chain" id="PRO_5030039229" evidence="9">
    <location>
        <begin position="20"/>
        <end position="504"/>
    </location>
</feature>